<dbReference type="Pfam" id="PF16058">
    <property type="entry name" value="Mucin-like"/>
    <property type="match status" value="1"/>
</dbReference>
<feature type="chain" id="PRO_5043464030" description="Mucin-like domain-containing protein" evidence="2">
    <location>
        <begin position="16"/>
        <end position="375"/>
    </location>
</feature>
<feature type="signal peptide" evidence="2">
    <location>
        <begin position="1"/>
        <end position="15"/>
    </location>
</feature>
<evidence type="ECO:0000259" key="3">
    <source>
        <dbReference type="Pfam" id="PF16058"/>
    </source>
</evidence>
<dbReference type="AlphaFoldDB" id="A0AAW2IH37"/>
<feature type="domain" description="Mucin-like" evidence="3">
    <location>
        <begin position="26"/>
        <end position="95"/>
    </location>
</feature>
<organism evidence="4">
    <name type="scientific">Menopon gallinae</name>
    <name type="common">poultry shaft louse</name>
    <dbReference type="NCBI Taxonomy" id="328185"/>
    <lineage>
        <taxon>Eukaryota</taxon>
        <taxon>Metazoa</taxon>
        <taxon>Ecdysozoa</taxon>
        <taxon>Arthropoda</taxon>
        <taxon>Hexapoda</taxon>
        <taxon>Insecta</taxon>
        <taxon>Pterygota</taxon>
        <taxon>Neoptera</taxon>
        <taxon>Paraneoptera</taxon>
        <taxon>Psocodea</taxon>
        <taxon>Troctomorpha</taxon>
        <taxon>Phthiraptera</taxon>
        <taxon>Amblycera</taxon>
        <taxon>Menoponidae</taxon>
        <taxon>Menopon</taxon>
    </lineage>
</organism>
<feature type="region of interest" description="Disordered" evidence="1">
    <location>
        <begin position="25"/>
        <end position="69"/>
    </location>
</feature>
<dbReference type="PRINTS" id="PR01217">
    <property type="entry name" value="PRICHEXTENSN"/>
</dbReference>
<evidence type="ECO:0000313" key="4">
    <source>
        <dbReference type="EMBL" id="KAL0281078.1"/>
    </source>
</evidence>
<feature type="region of interest" description="Disordered" evidence="1">
    <location>
        <begin position="349"/>
        <end position="375"/>
    </location>
</feature>
<feature type="compositionally biased region" description="Polar residues" evidence="1">
    <location>
        <begin position="349"/>
        <end position="363"/>
    </location>
</feature>
<reference evidence="4" key="1">
    <citation type="journal article" date="2024" name="Gigascience">
        <title>Chromosome-level genome of the poultry shaft louse Menopon gallinae provides insight into the host-switching and adaptive evolution of parasitic lice.</title>
        <authorList>
            <person name="Xu Y."/>
            <person name="Ma L."/>
            <person name="Liu S."/>
            <person name="Liang Y."/>
            <person name="Liu Q."/>
            <person name="He Z."/>
            <person name="Tian L."/>
            <person name="Duan Y."/>
            <person name="Cai W."/>
            <person name="Li H."/>
            <person name="Song F."/>
        </authorList>
    </citation>
    <scope>NUCLEOTIDE SEQUENCE</scope>
    <source>
        <strain evidence="4">Cailab_2023a</strain>
    </source>
</reference>
<protein>
    <recommendedName>
        <fullName evidence="3">Mucin-like domain-containing protein</fullName>
    </recommendedName>
</protein>
<name>A0AAW2IH37_9NEOP</name>
<proteinExistence type="predicted"/>
<accession>A0AAW2IH37</accession>
<gene>
    <name evidence="4" type="ORF">PYX00_002177</name>
</gene>
<evidence type="ECO:0000256" key="2">
    <source>
        <dbReference type="SAM" id="SignalP"/>
    </source>
</evidence>
<comment type="caution">
    <text evidence="4">The sequence shown here is derived from an EMBL/GenBank/DDBJ whole genome shotgun (WGS) entry which is preliminary data.</text>
</comment>
<dbReference type="EMBL" id="JARGDH010000001">
    <property type="protein sequence ID" value="KAL0281078.1"/>
    <property type="molecule type" value="Genomic_DNA"/>
</dbReference>
<evidence type="ECO:0000256" key="1">
    <source>
        <dbReference type="SAM" id="MobiDB-lite"/>
    </source>
</evidence>
<sequence length="375" mass="39211">MKVVILFALVALCRADYPAAIPEIVAPEDSYGPPPEHPADSYAPPPAAPSDSYGAPLKAPADSYSAPLEAPSDSYGAPLKVKAPSDSYGAPLKAPPAKSAPKINPQPLPEIIPAPEVTLPEPLPAVAAPSASFNFLSELATSPALSLDTAVKSVPIVNPEPAPQQLQLNLPNIVPPISSLPLPIVPPAQVLPPAVLPPTQTPVPVPIQPVPVPPAPVQPVPVQPVPVNPVPLATQPAQITEFATAQIQPPSISLPVVAAQAPVAELTAQVQPQTISVHTIPTPRIQTYHPIYVQAAAPISYAPYYFTNTFPTTFFAGQKTLPQIETNINFTPEVLNVPSQPALPLLEASTETKTAPSVPSTRYGTPALDTFQKKK</sequence>
<dbReference type="InterPro" id="IPR032059">
    <property type="entry name" value="Mucin-like"/>
</dbReference>
<keyword evidence="2" id="KW-0732">Signal</keyword>